<dbReference type="InterPro" id="IPR010998">
    <property type="entry name" value="Integrase_recombinase_N"/>
</dbReference>
<accession>A0A1I0JMR0</accession>
<sequence>MATARKLPSGSWRIQVFDHKDVDGKKHYKSFTAPTKREAQFMAAEWTAGKAAQAPENITLYAAVTRYIDAKRGVLSPSTILGYEKMQRNYFKEIGTTKLADLNNTALQVWISDLSKNLSPKTIRNIHGLLAASIQMFLPDFILKTTLPAKKRPELYCPSDKDIKKLLNSIAGTELELAVLLAAFGPLRRGEICALTDQDIHGNTVSVSKSMVMGPDRLWYVKQPKTYSSYRTIEFPDFVINKISGINGKIIKATPDQISNQFKKAVLRANLPHFRFHDLRHYAASIMHAIGVPDQYILQRGGWASDNVMKTIYRNVIDFETAKQNKKILKHFEKVSHEISHKAGKA</sequence>
<dbReference type="PROSITE" id="PS51900">
    <property type="entry name" value="CB"/>
    <property type="match status" value="1"/>
</dbReference>
<dbReference type="GO" id="GO:0003677">
    <property type="term" value="F:DNA binding"/>
    <property type="evidence" value="ECO:0007669"/>
    <property type="project" value="UniProtKB-UniRule"/>
</dbReference>
<dbReference type="GO" id="GO:0015074">
    <property type="term" value="P:DNA integration"/>
    <property type="evidence" value="ECO:0007669"/>
    <property type="project" value="InterPro"/>
</dbReference>
<feature type="domain" description="Core-binding (CB)" evidence="5">
    <location>
        <begin position="58"/>
        <end position="138"/>
    </location>
</feature>
<dbReference type="SUPFAM" id="SSF56349">
    <property type="entry name" value="DNA breaking-rejoining enzymes"/>
    <property type="match status" value="1"/>
</dbReference>
<dbReference type="Gene3D" id="1.10.150.130">
    <property type="match status" value="1"/>
</dbReference>
<dbReference type="EMBL" id="FOIM01000032">
    <property type="protein sequence ID" value="SEU11617.1"/>
    <property type="molecule type" value="Genomic_DNA"/>
</dbReference>
<evidence type="ECO:0000256" key="3">
    <source>
        <dbReference type="PROSITE-ProRule" id="PRU01248"/>
    </source>
</evidence>
<dbReference type="PROSITE" id="PS51898">
    <property type="entry name" value="TYR_RECOMBINASE"/>
    <property type="match status" value="1"/>
</dbReference>
<dbReference type="GO" id="GO:0006310">
    <property type="term" value="P:DNA recombination"/>
    <property type="evidence" value="ECO:0007669"/>
    <property type="project" value="UniProtKB-KW"/>
</dbReference>
<dbReference type="AlphaFoldDB" id="A0A1I0JMR0"/>
<dbReference type="STRING" id="460384.SAMN05216313_13258"/>
<reference evidence="7" key="1">
    <citation type="submission" date="2016-10" db="EMBL/GenBank/DDBJ databases">
        <authorList>
            <person name="Varghese N."/>
            <person name="Submissions S."/>
        </authorList>
    </citation>
    <scope>NUCLEOTIDE SEQUENCE [LARGE SCALE GENOMIC DNA]</scope>
    <source>
        <strain evidence="7">NLAE-zl-G277</strain>
    </source>
</reference>
<dbReference type="CDD" id="cd01189">
    <property type="entry name" value="INT_ICEBs1_C_like"/>
    <property type="match status" value="1"/>
</dbReference>
<protein>
    <submittedName>
        <fullName evidence="6">Integrase</fullName>
    </submittedName>
</protein>
<evidence type="ECO:0000313" key="6">
    <source>
        <dbReference type="EMBL" id="SEU11617.1"/>
    </source>
</evidence>
<dbReference type="InterPro" id="IPR013762">
    <property type="entry name" value="Integrase-like_cat_sf"/>
</dbReference>
<evidence type="ECO:0000256" key="1">
    <source>
        <dbReference type="ARBA" id="ARBA00023125"/>
    </source>
</evidence>
<evidence type="ECO:0000259" key="5">
    <source>
        <dbReference type="PROSITE" id="PS51900"/>
    </source>
</evidence>
<dbReference type="InterPro" id="IPR011010">
    <property type="entry name" value="DNA_brk_join_enz"/>
</dbReference>
<evidence type="ECO:0000256" key="2">
    <source>
        <dbReference type="ARBA" id="ARBA00023172"/>
    </source>
</evidence>
<feature type="domain" description="Tyr recombinase" evidence="4">
    <location>
        <begin position="151"/>
        <end position="327"/>
    </location>
</feature>
<keyword evidence="2" id="KW-0233">DNA recombination</keyword>
<evidence type="ECO:0000259" key="4">
    <source>
        <dbReference type="PROSITE" id="PS51898"/>
    </source>
</evidence>
<dbReference type="Gene3D" id="1.10.443.10">
    <property type="entry name" value="Intergrase catalytic core"/>
    <property type="match status" value="1"/>
</dbReference>
<keyword evidence="7" id="KW-1185">Reference proteome</keyword>
<dbReference type="InterPro" id="IPR002104">
    <property type="entry name" value="Integrase_catalytic"/>
</dbReference>
<keyword evidence="1 3" id="KW-0238">DNA-binding</keyword>
<dbReference type="RefSeq" id="WP_092369542.1">
    <property type="nucleotide sequence ID" value="NZ_FOIM01000032.1"/>
</dbReference>
<dbReference type="Proteomes" id="UP000198508">
    <property type="component" value="Unassembled WGS sequence"/>
</dbReference>
<gene>
    <name evidence="6" type="ORF">SAMN05216313_13258</name>
</gene>
<organism evidence="6 7">
    <name type="scientific">Enterocloster lavalensis</name>
    <dbReference type="NCBI Taxonomy" id="460384"/>
    <lineage>
        <taxon>Bacteria</taxon>
        <taxon>Bacillati</taxon>
        <taxon>Bacillota</taxon>
        <taxon>Clostridia</taxon>
        <taxon>Lachnospirales</taxon>
        <taxon>Lachnospiraceae</taxon>
        <taxon>Enterocloster</taxon>
    </lineage>
</organism>
<dbReference type="Pfam" id="PF00589">
    <property type="entry name" value="Phage_integrase"/>
    <property type="match status" value="1"/>
</dbReference>
<proteinExistence type="predicted"/>
<name>A0A1I0JMR0_9FIRM</name>
<evidence type="ECO:0000313" key="7">
    <source>
        <dbReference type="Proteomes" id="UP000198508"/>
    </source>
</evidence>
<dbReference type="InterPro" id="IPR044068">
    <property type="entry name" value="CB"/>
</dbReference>